<dbReference type="GO" id="GO:1903806">
    <property type="term" value="P:L-isoleucine import across plasma membrane"/>
    <property type="evidence" value="ECO:0007669"/>
    <property type="project" value="TreeGrafter"/>
</dbReference>
<dbReference type="GO" id="GO:0005524">
    <property type="term" value="F:ATP binding"/>
    <property type="evidence" value="ECO:0007669"/>
    <property type="project" value="UniProtKB-KW"/>
</dbReference>
<comment type="similarity">
    <text evidence="1">Belongs to the ABC transporter superfamily.</text>
</comment>
<dbReference type="EMBL" id="JAICBX010000001">
    <property type="protein sequence ID" value="MBW8636345.1"/>
    <property type="molecule type" value="Genomic_DNA"/>
</dbReference>
<dbReference type="CDD" id="cd03219">
    <property type="entry name" value="ABC_Mj1267_LivG_branched"/>
    <property type="match status" value="1"/>
</dbReference>
<dbReference type="PANTHER" id="PTHR45772:SF7">
    <property type="entry name" value="AMINO ACID ABC TRANSPORTER ATP-BINDING PROTEIN"/>
    <property type="match status" value="1"/>
</dbReference>
<evidence type="ECO:0000259" key="5">
    <source>
        <dbReference type="PROSITE" id="PS50893"/>
    </source>
</evidence>
<keyword evidence="4 6" id="KW-0067">ATP-binding</keyword>
<evidence type="ECO:0000313" key="7">
    <source>
        <dbReference type="Proteomes" id="UP001196509"/>
    </source>
</evidence>
<keyword evidence="2" id="KW-0813">Transport</keyword>
<evidence type="ECO:0000256" key="1">
    <source>
        <dbReference type="ARBA" id="ARBA00005417"/>
    </source>
</evidence>
<accession>A0AAE2ZKN9</accession>
<dbReference type="InterPro" id="IPR003593">
    <property type="entry name" value="AAA+_ATPase"/>
</dbReference>
<proteinExistence type="inferred from homology"/>
<dbReference type="GO" id="GO:0015192">
    <property type="term" value="F:L-phenylalanine transmembrane transporter activity"/>
    <property type="evidence" value="ECO:0007669"/>
    <property type="project" value="TreeGrafter"/>
</dbReference>
<evidence type="ECO:0000313" key="6">
    <source>
        <dbReference type="EMBL" id="MBW8636345.1"/>
    </source>
</evidence>
<organism evidence="6 7">
    <name type="scientific">Flavimaribacter sediminis</name>
    <dbReference type="NCBI Taxonomy" id="2865987"/>
    <lineage>
        <taxon>Bacteria</taxon>
        <taxon>Pseudomonadati</taxon>
        <taxon>Pseudomonadota</taxon>
        <taxon>Alphaproteobacteria</taxon>
        <taxon>Hyphomicrobiales</taxon>
        <taxon>Rhizobiaceae</taxon>
        <taxon>Flavimaribacter</taxon>
    </lineage>
</organism>
<dbReference type="GO" id="GO:0042941">
    <property type="term" value="P:D-alanine transmembrane transport"/>
    <property type="evidence" value="ECO:0007669"/>
    <property type="project" value="TreeGrafter"/>
</dbReference>
<dbReference type="Pfam" id="PF00005">
    <property type="entry name" value="ABC_tran"/>
    <property type="match status" value="1"/>
</dbReference>
<dbReference type="InterPro" id="IPR027417">
    <property type="entry name" value="P-loop_NTPase"/>
</dbReference>
<dbReference type="InterPro" id="IPR051120">
    <property type="entry name" value="ABC_AA/LPS_Transport"/>
</dbReference>
<dbReference type="PROSITE" id="PS50893">
    <property type="entry name" value="ABC_TRANSPORTER_2"/>
    <property type="match status" value="1"/>
</dbReference>
<dbReference type="GO" id="GO:1903805">
    <property type="term" value="P:L-valine import across plasma membrane"/>
    <property type="evidence" value="ECO:0007669"/>
    <property type="project" value="TreeGrafter"/>
</dbReference>
<dbReference type="GO" id="GO:0005886">
    <property type="term" value="C:plasma membrane"/>
    <property type="evidence" value="ECO:0007669"/>
    <property type="project" value="TreeGrafter"/>
</dbReference>
<keyword evidence="7" id="KW-1185">Reference proteome</keyword>
<dbReference type="InterPro" id="IPR003439">
    <property type="entry name" value="ABC_transporter-like_ATP-bd"/>
</dbReference>
<comment type="caution">
    <text evidence="6">The sequence shown here is derived from an EMBL/GenBank/DDBJ whole genome shotgun (WGS) entry which is preliminary data.</text>
</comment>
<evidence type="ECO:0000256" key="3">
    <source>
        <dbReference type="ARBA" id="ARBA00022741"/>
    </source>
</evidence>
<gene>
    <name evidence="6" type="ORF">K1W69_04015</name>
</gene>
<dbReference type="RefSeq" id="WP_220227038.1">
    <property type="nucleotide sequence ID" value="NZ_JAICBX010000001.1"/>
</dbReference>
<dbReference type="SUPFAM" id="SSF52540">
    <property type="entry name" value="P-loop containing nucleoside triphosphate hydrolases"/>
    <property type="match status" value="1"/>
</dbReference>
<name>A0AAE2ZKN9_9HYPH</name>
<dbReference type="PANTHER" id="PTHR45772">
    <property type="entry name" value="CONSERVED COMPONENT OF ABC TRANSPORTER FOR NATURAL AMINO ACIDS-RELATED"/>
    <property type="match status" value="1"/>
</dbReference>
<evidence type="ECO:0000256" key="4">
    <source>
        <dbReference type="ARBA" id="ARBA00022840"/>
    </source>
</evidence>
<dbReference type="Gene3D" id="3.40.50.300">
    <property type="entry name" value="P-loop containing nucleotide triphosphate hydrolases"/>
    <property type="match status" value="1"/>
</dbReference>
<evidence type="ECO:0000256" key="2">
    <source>
        <dbReference type="ARBA" id="ARBA00022448"/>
    </source>
</evidence>
<dbReference type="GO" id="GO:0016887">
    <property type="term" value="F:ATP hydrolysis activity"/>
    <property type="evidence" value="ECO:0007669"/>
    <property type="project" value="InterPro"/>
</dbReference>
<keyword evidence="3" id="KW-0547">Nucleotide-binding</keyword>
<dbReference type="GO" id="GO:0015188">
    <property type="term" value="F:L-isoleucine transmembrane transporter activity"/>
    <property type="evidence" value="ECO:0007669"/>
    <property type="project" value="TreeGrafter"/>
</dbReference>
<feature type="domain" description="ABC transporter" evidence="5">
    <location>
        <begin position="4"/>
        <end position="251"/>
    </location>
</feature>
<reference evidence="6" key="1">
    <citation type="submission" date="2021-08" db="EMBL/GenBank/DDBJ databases">
        <title>Hoeflea bacterium WL0058 sp. nov., isolated from the sediment.</title>
        <authorList>
            <person name="Wang L."/>
            <person name="Zhang D."/>
        </authorList>
    </citation>
    <scope>NUCLEOTIDE SEQUENCE</scope>
    <source>
        <strain evidence="6">WL0058</strain>
    </source>
</reference>
<dbReference type="GO" id="GO:0005304">
    <property type="term" value="F:L-valine transmembrane transporter activity"/>
    <property type="evidence" value="ECO:0007669"/>
    <property type="project" value="TreeGrafter"/>
</dbReference>
<dbReference type="PROSITE" id="PS00211">
    <property type="entry name" value="ABC_TRANSPORTER_1"/>
    <property type="match status" value="1"/>
</dbReference>
<dbReference type="Proteomes" id="UP001196509">
    <property type="component" value="Unassembled WGS sequence"/>
</dbReference>
<dbReference type="AlphaFoldDB" id="A0AAE2ZKN9"/>
<dbReference type="SMART" id="SM00382">
    <property type="entry name" value="AAA"/>
    <property type="match status" value="1"/>
</dbReference>
<dbReference type="GO" id="GO:0015808">
    <property type="term" value="P:L-alanine transport"/>
    <property type="evidence" value="ECO:0007669"/>
    <property type="project" value="TreeGrafter"/>
</dbReference>
<sequence>MTFLDVAGVNKKFGGIAALTDCTFSIRSKEISCIVGPNGAGKTSVFNVITGFIAPDTGTIRFKGQDLTKASRHERIEAGIARTFQNLRLFEELSVMDNVMTCLASEAGNNPLTAIFRPIHTEAILRAKREKAREFIETVGLSHKADDLAKNLSYGQKKLLCVARVLATDAELLLLDEPTSGLAAAALDTMVEMIHKLKASGKSLLIVEHNTQIVRRIADEVLFFHRGTLLAQGKTEDIVSDKELGSIYFGGGH</sequence>
<dbReference type="InterPro" id="IPR017871">
    <property type="entry name" value="ABC_transporter-like_CS"/>
</dbReference>
<protein>
    <submittedName>
        <fullName evidence="6">ABC transporter ATP-binding protein</fullName>
    </submittedName>
</protein>